<protein>
    <submittedName>
        <fullName evidence="3">Uncharacterized protein</fullName>
    </submittedName>
</protein>
<name>A0A3N2PRC4_SODAK</name>
<gene>
    <name evidence="3" type="ORF">SODALDRAFT_280749</name>
</gene>
<evidence type="ECO:0000256" key="1">
    <source>
        <dbReference type="SAM" id="MobiDB-lite"/>
    </source>
</evidence>
<dbReference type="Proteomes" id="UP000272025">
    <property type="component" value="Unassembled WGS sequence"/>
</dbReference>
<feature type="compositionally biased region" description="Low complexity" evidence="1">
    <location>
        <begin position="79"/>
        <end position="93"/>
    </location>
</feature>
<dbReference type="AlphaFoldDB" id="A0A3N2PRC4"/>
<feature type="region of interest" description="Disordered" evidence="1">
    <location>
        <begin position="47"/>
        <end position="93"/>
    </location>
</feature>
<feature type="region of interest" description="Disordered" evidence="1">
    <location>
        <begin position="129"/>
        <end position="153"/>
    </location>
</feature>
<feature type="region of interest" description="Disordered" evidence="1">
    <location>
        <begin position="353"/>
        <end position="376"/>
    </location>
</feature>
<sequence length="376" mass="40596">MSVSILTREDDDLDCAPGQKPYRCKDGHFRGCCSVHPCDWDRCPDRNVEKSKRDGDMNSETTTLTPTTIASIGPPVQWTGEITTSSGPTITTGREDITSLTLSITTSFPQQSLSSPTLAVTSVTSESLTASPSIIVSTPEATETPSEGNGDASLSPGAMGAIFGAVTAAMLAAIVAYFLCGKRGKKLRQSIRLGSWKTHDDPPQANDGFSLYTGSPPDNHDPKEDRDLFSPAEGGYEEPQSRYTRRSAFTSSAIKNRPVHPTFCDDLSHGRIPGMATRPRTATPDVARNDAATPELQESPKRAAIVELASPGLPRLVEISRTRPSRQIYQAYSPGAPLHPAYDRRVASLRSELTGGLGERYQQNQTNGWTRSNPES</sequence>
<evidence type="ECO:0000256" key="2">
    <source>
        <dbReference type="SAM" id="Phobius"/>
    </source>
</evidence>
<dbReference type="OrthoDB" id="5431298at2759"/>
<dbReference type="GeneID" id="39576733"/>
<keyword evidence="4" id="KW-1185">Reference proteome</keyword>
<keyword evidence="2" id="KW-0812">Transmembrane</keyword>
<feature type="region of interest" description="Disordered" evidence="1">
    <location>
        <begin position="195"/>
        <end position="250"/>
    </location>
</feature>
<evidence type="ECO:0000313" key="3">
    <source>
        <dbReference type="EMBL" id="ROT36994.1"/>
    </source>
</evidence>
<reference evidence="3 4" key="1">
    <citation type="journal article" date="2018" name="Mol. Ecol.">
        <title>The obligate alkalophilic soda-lake fungus Sodiomyces alkalinus has shifted to a protein diet.</title>
        <authorList>
            <person name="Grum-Grzhimaylo A.A."/>
            <person name="Falkoski D.L."/>
            <person name="van den Heuvel J."/>
            <person name="Valero-Jimenez C.A."/>
            <person name="Min B."/>
            <person name="Choi I.G."/>
            <person name="Lipzen A."/>
            <person name="Daum C.G."/>
            <person name="Aanen D.K."/>
            <person name="Tsang A."/>
            <person name="Henrissat B."/>
            <person name="Bilanenko E.N."/>
            <person name="de Vries R.P."/>
            <person name="van Kan J.A.L."/>
            <person name="Grigoriev I.V."/>
            <person name="Debets A.J.M."/>
        </authorList>
    </citation>
    <scope>NUCLEOTIDE SEQUENCE [LARGE SCALE GENOMIC DNA]</scope>
    <source>
        <strain evidence="3 4">F11</strain>
    </source>
</reference>
<feature type="compositionally biased region" description="Polar residues" evidence="1">
    <location>
        <begin position="361"/>
        <end position="376"/>
    </location>
</feature>
<feature type="compositionally biased region" description="Basic and acidic residues" evidence="1">
    <location>
        <begin position="47"/>
        <end position="56"/>
    </location>
</feature>
<accession>A0A3N2PRC4</accession>
<feature type="compositionally biased region" description="Basic and acidic residues" evidence="1">
    <location>
        <begin position="218"/>
        <end position="228"/>
    </location>
</feature>
<proteinExistence type="predicted"/>
<keyword evidence="2" id="KW-1133">Transmembrane helix</keyword>
<dbReference type="EMBL" id="ML119058">
    <property type="protein sequence ID" value="ROT36994.1"/>
    <property type="molecule type" value="Genomic_DNA"/>
</dbReference>
<keyword evidence="2" id="KW-0472">Membrane</keyword>
<dbReference type="RefSeq" id="XP_028464800.1">
    <property type="nucleotide sequence ID" value="XM_028608255.1"/>
</dbReference>
<feature type="compositionally biased region" description="Polar residues" evidence="1">
    <location>
        <begin position="129"/>
        <end position="147"/>
    </location>
</feature>
<feature type="transmembrane region" description="Helical" evidence="2">
    <location>
        <begin position="158"/>
        <end position="180"/>
    </location>
</feature>
<dbReference type="STRING" id="1314773.A0A3N2PRC4"/>
<organism evidence="3 4">
    <name type="scientific">Sodiomyces alkalinus (strain CBS 110278 / VKM F-3762 / F11)</name>
    <name type="common">Alkaliphilic filamentous fungus</name>
    <dbReference type="NCBI Taxonomy" id="1314773"/>
    <lineage>
        <taxon>Eukaryota</taxon>
        <taxon>Fungi</taxon>
        <taxon>Dikarya</taxon>
        <taxon>Ascomycota</taxon>
        <taxon>Pezizomycotina</taxon>
        <taxon>Sordariomycetes</taxon>
        <taxon>Hypocreomycetidae</taxon>
        <taxon>Glomerellales</taxon>
        <taxon>Plectosphaerellaceae</taxon>
        <taxon>Sodiomyces</taxon>
    </lineage>
</organism>
<evidence type="ECO:0000313" key="4">
    <source>
        <dbReference type="Proteomes" id="UP000272025"/>
    </source>
</evidence>